<dbReference type="PhylomeDB" id="Q95QY5"/>
<dbReference type="InParanoid" id="Q95QY5"/>
<dbReference type="KEGG" id="cel:CELE_C03B1.14"/>
<dbReference type="EMBL" id="BX284606">
    <property type="protein sequence ID" value="CCD62745.1"/>
    <property type="molecule type" value="Genomic_DNA"/>
</dbReference>
<dbReference type="WormBase" id="C03B1.14">
    <property type="protein sequence ID" value="CE25752"/>
    <property type="gene ID" value="WBGene00015382"/>
</dbReference>
<dbReference type="RefSeq" id="NP_509067.1">
    <property type="nucleotide sequence ID" value="NM_076666.4"/>
</dbReference>
<sequence>MNFLNQWSQEHIEKLHPIIADGLRGFVVATHRNWTKYIIKTNGRNSNIVNFFDKAHISKLGNPKWWVRFDRPHGNVNFNHININKAITGVTDPHIKINPITAQIFGILGKVAEKTNQIAPAFAAATLLFEAYQISKEVKKDIDHNTTRNTVEVLATKVGEYSAGSASAYAGSAIGTAVLPGIGTVFGAIVAGVFVTPFVAQLGDVTVEYILSKMKWDVVTMVCNECGKGYDWNVYQDVEGVCSCVEAKAEFVKRSKL</sequence>
<proteinExistence type="evidence at protein level"/>
<evidence type="ECO:0000313" key="3">
    <source>
        <dbReference type="WormBase" id="C03B1.14"/>
    </source>
</evidence>
<accession>Q95QY5</accession>
<protein>
    <submittedName>
        <fullName evidence="1">CHANNEL_COLICIN domain-containing protein</fullName>
    </submittedName>
</protein>
<dbReference type="Proteomes" id="UP000001940">
    <property type="component" value="Chromosome X"/>
</dbReference>
<keyword evidence="2" id="KW-1185">Reference proteome</keyword>
<name>Q95QY5_CAEEL</name>
<gene>
    <name evidence="1 3" type="ORF">C03B1.14</name>
    <name evidence="1" type="ORF">CELE_C03B1.14</name>
</gene>
<evidence type="ECO:0000313" key="2">
    <source>
        <dbReference type="Proteomes" id="UP000001940"/>
    </source>
</evidence>
<dbReference type="PANTHER" id="PTHR21525">
    <property type="entry name" value="MOTILE SPERM PROTEIN"/>
    <property type="match status" value="1"/>
</dbReference>
<dbReference type="PeptideAtlas" id="Q95QY5"/>
<dbReference type="GeneID" id="182152"/>
<dbReference type="PaxDb" id="6239-C03B1.14"/>
<reference evidence="1 2" key="1">
    <citation type="journal article" date="1998" name="Science">
        <title>Genome sequence of the nematode C. elegans: a platform for investigating biology.</title>
        <authorList>
            <consortium name="The C. elegans sequencing consortium"/>
            <person name="Sulson J.E."/>
            <person name="Waterston R."/>
        </authorList>
    </citation>
    <scope>NUCLEOTIDE SEQUENCE [LARGE SCALE GENOMIC DNA]</scope>
    <source>
        <strain evidence="1 2">Bristol N2</strain>
    </source>
</reference>
<dbReference type="Bgee" id="WBGene00015382">
    <property type="expression patterns" value="Expressed in adult organism and 1 other cell type or tissue"/>
</dbReference>
<dbReference type="OMA" id="HIKINPI"/>
<organism evidence="1 2">
    <name type="scientific">Caenorhabditis elegans</name>
    <dbReference type="NCBI Taxonomy" id="6239"/>
    <lineage>
        <taxon>Eukaryota</taxon>
        <taxon>Metazoa</taxon>
        <taxon>Ecdysozoa</taxon>
        <taxon>Nematoda</taxon>
        <taxon>Chromadorea</taxon>
        <taxon>Rhabditida</taxon>
        <taxon>Rhabditina</taxon>
        <taxon>Rhabditomorpha</taxon>
        <taxon>Rhabditoidea</taxon>
        <taxon>Rhabditidae</taxon>
        <taxon>Peloderinae</taxon>
        <taxon>Caenorhabditis</taxon>
    </lineage>
</organism>
<dbReference type="UCSC" id="C03B1.14">
    <property type="organism name" value="c. elegans"/>
</dbReference>
<evidence type="ECO:0000313" key="1">
    <source>
        <dbReference type="EMBL" id="CCD62745.1"/>
    </source>
</evidence>
<dbReference type="HOGENOM" id="CLU_073932_0_0_1"/>
<keyword evidence="4" id="KW-1267">Proteomics identification</keyword>
<evidence type="ECO:0007829" key="4">
    <source>
        <dbReference type="PeptideAtlas" id="Q95QY5"/>
    </source>
</evidence>
<dbReference type="OrthoDB" id="5870415at2759"/>
<dbReference type="AlphaFoldDB" id="Q95QY5"/>
<dbReference type="CTD" id="182152"/>
<dbReference type="AGR" id="WB:WBGene00015382"/>
<dbReference type="eggNOG" id="ENOG502T365">
    <property type="taxonomic scope" value="Eukaryota"/>
</dbReference>
<dbReference type="PANTHER" id="PTHR21525:SF9">
    <property type="entry name" value="CHANNEL_COLICIN DOMAIN-CONTAINING PROTEIN"/>
    <property type="match status" value="1"/>
</dbReference>